<feature type="region of interest" description="Disordered" evidence="1">
    <location>
        <begin position="164"/>
        <end position="189"/>
    </location>
</feature>
<dbReference type="OrthoDB" id="3014102at2759"/>
<evidence type="ECO:0000256" key="1">
    <source>
        <dbReference type="SAM" id="MobiDB-lite"/>
    </source>
</evidence>
<feature type="region of interest" description="Disordered" evidence="1">
    <location>
        <begin position="448"/>
        <end position="485"/>
    </location>
</feature>
<gene>
    <name evidence="2" type="ORF">BT96DRAFT_942319</name>
</gene>
<proteinExistence type="predicted"/>
<organism evidence="2 3">
    <name type="scientific">Gymnopus androsaceus JB14</name>
    <dbReference type="NCBI Taxonomy" id="1447944"/>
    <lineage>
        <taxon>Eukaryota</taxon>
        <taxon>Fungi</taxon>
        <taxon>Dikarya</taxon>
        <taxon>Basidiomycota</taxon>
        <taxon>Agaricomycotina</taxon>
        <taxon>Agaricomycetes</taxon>
        <taxon>Agaricomycetidae</taxon>
        <taxon>Agaricales</taxon>
        <taxon>Marasmiineae</taxon>
        <taxon>Omphalotaceae</taxon>
        <taxon>Gymnopus</taxon>
    </lineage>
</organism>
<name>A0A6A4HD11_9AGAR</name>
<keyword evidence="3" id="KW-1185">Reference proteome</keyword>
<evidence type="ECO:0000313" key="2">
    <source>
        <dbReference type="EMBL" id="KAE9395603.1"/>
    </source>
</evidence>
<dbReference type="EMBL" id="ML769528">
    <property type="protein sequence ID" value="KAE9395603.1"/>
    <property type="molecule type" value="Genomic_DNA"/>
</dbReference>
<dbReference type="AlphaFoldDB" id="A0A6A4HD11"/>
<evidence type="ECO:0000313" key="3">
    <source>
        <dbReference type="Proteomes" id="UP000799118"/>
    </source>
</evidence>
<feature type="compositionally biased region" description="Polar residues" evidence="1">
    <location>
        <begin position="323"/>
        <end position="338"/>
    </location>
</feature>
<protein>
    <submittedName>
        <fullName evidence="2">Uncharacterized protein</fullName>
    </submittedName>
</protein>
<dbReference type="Proteomes" id="UP000799118">
    <property type="component" value="Unassembled WGS sequence"/>
</dbReference>
<feature type="region of interest" description="Disordered" evidence="1">
    <location>
        <begin position="300"/>
        <end position="338"/>
    </location>
</feature>
<accession>A0A6A4HD11</accession>
<reference evidence="2" key="1">
    <citation type="journal article" date="2019" name="Environ. Microbiol.">
        <title>Fungal ecological strategies reflected in gene transcription - a case study of two litter decomposers.</title>
        <authorList>
            <person name="Barbi F."/>
            <person name="Kohler A."/>
            <person name="Barry K."/>
            <person name="Baskaran P."/>
            <person name="Daum C."/>
            <person name="Fauchery L."/>
            <person name="Ihrmark K."/>
            <person name="Kuo A."/>
            <person name="LaButti K."/>
            <person name="Lipzen A."/>
            <person name="Morin E."/>
            <person name="Grigoriev I.V."/>
            <person name="Henrissat B."/>
            <person name="Lindahl B."/>
            <person name="Martin F."/>
        </authorList>
    </citation>
    <scope>NUCLEOTIDE SEQUENCE</scope>
    <source>
        <strain evidence="2">JB14</strain>
    </source>
</reference>
<sequence>MTRVKNNIQMAQSQSSIESRLYPLIDGIVHDLCAIAKPMENNSPLQLQCHPQSLFSGEGGDTSQIPDCAACIWDPIACTMWPAFWFEAKPLPAASWLTSKAAAWLAMSVFEQSIPQLRNQAAHAFATFKDRPTTYHVFLLAKDHTEKMVKAAEQEQENIAATLKEQKQGSQSDPLTPPQKRRRIAKSTDIHDSDITTTIDIDIPDHLLPELIYFNELLVLKESAEKYNPAFLHAILSAMDKNRFVIQPSWLTLPDNHEYSRSEKHAEGLENLRQAYTKRIKEDLDSHRMELIFDLYSPPQDLKDKPYHPSSSKSQDVDRSPYPSRSSMKSVFNSPTSNQLGGCLDSEEDCNFLSREIISDRQNIYGGAPAHRTTRYVMRVSQALKAGGSASVSACVELRSTSTAMAVSSVPACTALSTAEDVKGSEPSAVNAAGGAEEGAFPTVRFEPATGKDAEGSGAVPFGPGDVEEGSGSRECDPEGGPTVAGSRSQHCFSWKVGAGINGIGRWSWRCQSLEIDVVTVRIVGRRVDRFGGTCARHPSVIATLWNDILPVLFN</sequence>